<keyword evidence="8" id="KW-0288">FMN</keyword>
<keyword evidence="16" id="KW-0675">Receptor</keyword>
<feature type="domain" description="PAC" evidence="18">
    <location>
        <begin position="222"/>
        <end position="275"/>
    </location>
</feature>
<feature type="domain" description="PAS" evidence="17">
    <location>
        <begin position="276"/>
        <end position="328"/>
    </location>
</feature>
<feature type="domain" description="PAS" evidence="17">
    <location>
        <begin position="148"/>
        <end position="221"/>
    </location>
</feature>
<dbReference type="SUPFAM" id="SSF55785">
    <property type="entry name" value="PYP-like sensor domain (PAS domain)"/>
    <property type="match status" value="3"/>
</dbReference>
<dbReference type="GO" id="GO:0006355">
    <property type="term" value="P:regulation of DNA-templated transcription"/>
    <property type="evidence" value="ECO:0007669"/>
    <property type="project" value="InterPro"/>
</dbReference>
<dbReference type="InterPro" id="IPR035965">
    <property type="entry name" value="PAS-like_dom_sf"/>
</dbReference>
<dbReference type="CDD" id="cd00130">
    <property type="entry name" value="PAS"/>
    <property type="match status" value="2"/>
</dbReference>
<evidence type="ECO:0000313" key="19">
    <source>
        <dbReference type="EMBL" id="BAU91469.1"/>
    </source>
</evidence>
<dbReference type="SMART" id="SM00086">
    <property type="entry name" value="PAC"/>
    <property type="match status" value="2"/>
</dbReference>
<dbReference type="Gene3D" id="3.30.565.10">
    <property type="entry name" value="Histidine kinase-like ATPase, C-terminal domain"/>
    <property type="match status" value="1"/>
</dbReference>
<sequence length="599" mass="66033">MRAAVPSHDVFEATPNPYLLLAADSPTFTIIGVNEAYLRATMTQREAIMGRSLFEVFPDDPATPEAFGERNLRASLDRAIQTGLPDRMAVQHYNIRGSDGVFVERHWRPLSVPVTGPGGEVLSLIHYVEDVTSDVAGARETQTALTASDARYRAIVESSTDYAMVAMDLSGTITTWNSGAEHVLGWRAEEMVGRPTETFFTEEDRAAAIPAQEMRTALEQGRGIDERWHLRKDGSRFWASGELMPLKDEAGAVIGFLKILRDRTSQREVEQALVEQTDILRSVTDHVSEAVFRLDPDGTILLANPAAGRLFGWPAGELVGRNLHETLHHHREDGTAFPAEDCIFVRALREGTPIFAEETVFFRQDGTPVPVTCTNAPLLREREVVGAVVTVTDLTQRKRAAEQQDILNHELSHRLKNTLAIVQSIATQTLRGVTERHLVEAFERRVLALSRAHDVLVQRSWASARMRGVMESVLVMQADLDRFALDGPDLDISPQAALSLSLLLHEMATNALKYGSLSTAAGKVRISWRTEIDPSPTLVLDWAEIDGPPVVPPSNRGGFGSKLIRMGLLGTRVAALDYAPVGLRAEFRAPLADVLVQVR</sequence>
<dbReference type="RefSeq" id="WP_096485567.1">
    <property type="nucleotide sequence ID" value="NZ_AP014809.1"/>
</dbReference>
<dbReference type="Pfam" id="PF00989">
    <property type="entry name" value="PAS"/>
    <property type="match status" value="1"/>
</dbReference>
<evidence type="ECO:0000256" key="15">
    <source>
        <dbReference type="ARBA" id="ARBA00023026"/>
    </source>
</evidence>
<keyword evidence="11" id="KW-0547">Nucleotide-binding</keyword>
<dbReference type="InterPro" id="IPR000700">
    <property type="entry name" value="PAS-assoc_C"/>
</dbReference>
<comment type="catalytic activity">
    <reaction evidence="1">
        <text>ATP + protein L-histidine = ADP + protein N-phospho-L-histidine.</text>
        <dbReference type="EC" id="2.7.13.3"/>
    </reaction>
</comment>
<evidence type="ECO:0000256" key="9">
    <source>
        <dbReference type="ARBA" id="ARBA00022679"/>
    </source>
</evidence>
<accession>A0A160PEC3</accession>
<dbReference type="InterPro" id="IPR013656">
    <property type="entry name" value="PAS_4"/>
</dbReference>
<evidence type="ECO:0000256" key="4">
    <source>
        <dbReference type="ARBA" id="ARBA00022543"/>
    </source>
</evidence>
<organism evidence="19 20">
    <name type="scientific">Methylorubrum populi</name>
    <dbReference type="NCBI Taxonomy" id="223967"/>
    <lineage>
        <taxon>Bacteria</taxon>
        <taxon>Pseudomonadati</taxon>
        <taxon>Pseudomonadota</taxon>
        <taxon>Alphaproteobacteria</taxon>
        <taxon>Hyphomicrobiales</taxon>
        <taxon>Methylobacteriaceae</taxon>
        <taxon>Methylorubrum</taxon>
    </lineage>
</organism>
<dbReference type="PROSITE" id="PS50113">
    <property type="entry name" value="PAC"/>
    <property type="match status" value="2"/>
</dbReference>
<dbReference type="AlphaFoldDB" id="A0A160PEC3"/>
<keyword evidence="6" id="KW-0716">Sensory transduction</keyword>
<dbReference type="SMART" id="SM00091">
    <property type="entry name" value="PAS"/>
    <property type="match status" value="3"/>
</dbReference>
<dbReference type="Pfam" id="PF07536">
    <property type="entry name" value="HWE_HK"/>
    <property type="match status" value="1"/>
</dbReference>
<dbReference type="GO" id="GO:0009881">
    <property type="term" value="F:photoreceptor activity"/>
    <property type="evidence" value="ECO:0007669"/>
    <property type="project" value="UniProtKB-KW"/>
</dbReference>
<dbReference type="NCBIfam" id="TIGR00229">
    <property type="entry name" value="sensory_box"/>
    <property type="match status" value="2"/>
</dbReference>
<dbReference type="GO" id="GO:0004673">
    <property type="term" value="F:protein histidine kinase activity"/>
    <property type="evidence" value="ECO:0007669"/>
    <property type="project" value="UniProtKB-EC"/>
</dbReference>
<feature type="domain" description="PAC" evidence="18">
    <location>
        <begin position="355"/>
        <end position="406"/>
    </location>
</feature>
<keyword evidence="7" id="KW-0285">Flavoprotein</keyword>
<dbReference type="InterPro" id="IPR011102">
    <property type="entry name" value="Sig_transdc_His_kinase_HWE"/>
</dbReference>
<reference evidence="19 20" key="1">
    <citation type="journal article" date="2016" name="Genome Announc.">
        <title>Complete Genome Sequence of Methylobacterium populi P-1M, Isolated from Pink-Pigmented Household Biofilm.</title>
        <authorList>
            <person name="Morohoshi T."/>
            <person name="Ikeda T."/>
        </authorList>
    </citation>
    <scope>NUCLEOTIDE SEQUENCE [LARGE SCALE GENOMIC DNA]</scope>
    <source>
        <strain evidence="19 20">P-1M</strain>
    </source>
</reference>
<evidence type="ECO:0000256" key="16">
    <source>
        <dbReference type="ARBA" id="ARBA00023170"/>
    </source>
</evidence>
<evidence type="ECO:0000256" key="1">
    <source>
        <dbReference type="ARBA" id="ARBA00000085"/>
    </source>
</evidence>
<keyword evidence="5" id="KW-0597">Phosphoprotein</keyword>
<evidence type="ECO:0000256" key="12">
    <source>
        <dbReference type="ARBA" id="ARBA00022777"/>
    </source>
</evidence>
<dbReference type="SMART" id="SM00911">
    <property type="entry name" value="HWE_HK"/>
    <property type="match status" value="1"/>
</dbReference>
<keyword evidence="10" id="KW-0677">Repeat</keyword>
<keyword evidence="12 19" id="KW-0418">Kinase</keyword>
<evidence type="ECO:0000256" key="7">
    <source>
        <dbReference type="ARBA" id="ARBA00022630"/>
    </source>
</evidence>
<keyword evidence="4" id="KW-0600">Photoreceptor protein</keyword>
<gene>
    <name evidence="19" type="ORF">MPPM_2864</name>
</gene>
<proteinExistence type="predicted"/>
<evidence type="ECO:0000256" key="13">
    <source>
        <dbReference type="ARBA" id="ARBA00022840"/>
    </source>
</evidence>
<keyword evidence="13" id="KW-0067">ATP-binding</keyword>
<evidence type="ECO:0000256" key="14">
    <source>
        <dbReference type="ARBA" id="ARBA00022991"/>
    </source>
</evidence>
<dbReference type="PANTHER" id="PTHR41523:SF8">
    <property type="entry name" value="ETHYLENE RESPONSE SENSOR PROTEIN"/>
    <property type="match status" value="1"/>
</dbReference>
<keyword evidence="15" id="KW-0843">Virulence</keyword>
<dbReference type="OrthoDB" id="9813940at2"/>
<evidence type="ECO:0000256" key="8">
    <source>
        <dbReference type="ARBA" id="ARBA00022643"/>
    </source>
</evidence>
<evidence type="ECO:0000256" key="11">
    <source>
        <dbReference type="ARBA" id="ARBA00022741"/>
    </source>
</evidence>
<dbReference type="EC" id="2.7.13.3" evidence="2"/>
<evidence type="ECO:0000256" key="5">
    <source>
        <dbReference type="ARBA" id="ARBA00022553"/>
    </source>
</evidence>
<keyword evidence="14" id="KW-0157">Chromophore</keyword>
<name>A0A160PEC3_9HYPH</name>
<evidence type="ECO:0000259" key="18">
    <source>
        <dbReference type="PROSITE" id="PS50113"/>
    </source>
</evidence>
<evidence type="ECO:0000313" key="20">
    <source>
        <dbReference type="Proteomes" id="UP000218288"/>
    </source>
</evidence>
<evidence type="ECO:0000259" key="17">
    <source>
        <dbReference type="PROSITE" id="PS50112"/>
    </source>
</evidence>
<evidence type="ECO:0000256" key="2">
    <source>
        <dbReference type="ARBA" id="ARBA00012438"/>
    </source>
</evidence>
<dbReference type="InterPro" id="IPR013767">
    <property type="entry name" value="PAS_fold"/>
</dbReference>
<dbReference type="InterPro" id="IPR036890">
    <property type="entry name" value="HATPase_C_sf"/>
</dbReference>
<dbReference type="InterPro" id="IPR001610">
    <property type="entry name" value="PAC"/>
</dbReference>
<keyword evidence="9" id="KW-0808">Transferase</keyword>
<dbReference type="GO" id="GO:0005524">
    <property type="term" value="F:ATP binding"/>
    <property type="evidence" value="ECO:0007669"/>
    <property type="project" value="UniProtKB-KW"/>
</dbReference>
<evidence type="ECO:0000256" key="6">
    <source>
        <dbReference type="ARBA" id="ARBA00022606"/>
    </source>
</evidence>
<evidence type="ECO:0000256" key="3">
    <source>
        <dbReference type="ARBA" id="ARBA00021740"/>
    </source>
</evidence>
<dbReference type="PANTHER" id="PTHR41523">
    <property type="entry name" value="TWO-COMPONENT SYSTEM SENSOR PROTEIN"/>
    <property type="match status" value="1"/>
</dbReference>
<dbReference type="EMBL" id="AP014809">
    <property type="protein sequence ID" value="BAU91469.1"/>
    <property type="molecule type" value="Genomic_DNA"/>
</dbReference>
<dbReference type="Gene3D" id="3.30.450.20">
    <property type="entry name" value="PAS domain"/>
    <property type="match status" value="3"/>
</dbReference>
<dbReference type="PROSITE" id="PS50112">
    <property type="entry name" value="PAS"/>
    <property type="match status" value="2"/>
</dbReference>
<evidence type="ECO:0000256" key="10">
    <source>
        <dbReference type="ARBA" id="ARBA00022737"/>
    </source>
</evidence>
<dbReference type="InterPro" id="IPR000014">
    <property type="entry name" value="PAS"/>
</dbReference>
<protein>
    <recommendedName>
        <fullName evidence="3">Blue-light-activated histidine kinase</fullName>
        <ecNumber evidence="2">2.7.13.3</ecNumber>
    </recommendedName>
</protein>
<dbReference type="Pfam" id="PF08448">
    <property type="entry name" value="PAS_4"/>
    <property type="match status" value="2"/>
</dbReference>
<dbReference type="Proteomes" id="UP000218288">
    <property type="component" value="Chromosome"/>
</dbReference>